<dbReference type="PROSITE" id="PS50931">
    <property type="entry name" value="HTH_LYSR"/>
    <property type="match status" value="1"/>
</dbReference>
<dbReference type="InterPro" id="IPR005119">
    <property type="entry name" value="LysR_subst-bd"/>
</dbReference>
<accession>A0A5B2XR71</accession>
<dbReference type="GO" id="GO:0003677">
    <property type="term" value="F:DNA binding"/>
    <property type="evidence" value="ECO:0007669"/>
    <property type="project" value="UniProtKB-KW"/>
</dbReference>
<dbReference type="GO" id="GO:0003700">
    <property type="term" value="F:DNA-binding transcription factor activity"/>
    <property type="evidence" value="ECO:0007669"/>
    <property type="project" value="InterPro"/>
</dbReference>
<dbReference type="Gene3D" id="1.10.10.10">
    <property type="entry name" value="Winged helix-like DNA-binding domain superfamily/Winged helix DNA-binding domain"/>
    <property type="match status" value="1"/>
</dbReference>
<evidence type="ECO:0000313" key="6">
    <source>
        <dbReference type="EMBL" id="KAA2265381.1"/>
    </source>
</evidence>
<dbReference type="InterPro" id="IPR000847">
    <property type="entry name" value="LysR_HTH_N"/>
</dbReference>
<protein>
    <submittedName>
        <fullName evidence="6">LysR family transcriptional regulator</fullName>
    </submittedName>
</protein>
<reference evidence="6 7" key="1">
    <citation type="submission" date="2019-09" db="EMBL/GenBank/DDBJ databases">
        <title>Goodfellowia gen. nov., a new genus of the Pseudonocardineae related to Actinoalloteichus, containing Goodfellowia coeruleoviolacea gen. nov., comb. nov. gen. nov., comb. nov.</title>
        <authorList>
            <person name="Labeda D."/>
        </authorList>
    </citation>
    <scope>NUCLEOTIDE SEQUENCE [LARGE SCALE GENOMIC DNA]</scope>
    <source>
        <strain evidence="6 7">AN110305</strain>
    </source>
</reference>
<comment type="caution">
    <text evidence="6">The sequence shown here is derived from an EMBL/GenBank/DDBJ whole genome shotgun (WGS) entry which is preliminary data.</text>
</comment>
<evidence type="ECO:0000259" key="5">
    <source>
        <dbReference type="PROSITE" id="PS50931"/>
    </source>
</evidence>
<dbReference type="Pfam" id="PF03466">
    <property type="entry name" value="LysR_substrate"/>
    <property type="match status" value="1"/>
</dbReference>
<proteinExistence type="inferred from homology"/>
<dbReference type="AlphaFoldDB" id="A0A5B2XR71"/>
<keyword evidence="7" id="KW-1185">Reference proteome</keyword>
<dbReference type="OrthoDB" id="3286335at2"/>
<feature type="domain" description="HTH lysR-type" evidence="5">
    <location>
        <begin position="4"/>
        <end position="61"/>
    </location>
</feature>
<reference evidence="6 7" key="2">
    <citation type="submission" date="2019-09" db="EMBL/GenBank/DDBJ databases">
        <authorList>
            <person name="Jin C."/>
        </authorList>
    </citation>
    <scope>NUCLEOTIDE SEQUENCE [LARGE SCALE GENOMIC DNA]</scope>
    <source>
        <strain evidence="6 7">AN110305</strain>
    </source>
</reference>
<name>A0A5B2XR71_9PSEU</name>
<dbReference type="EMBL" id="VUOB01000006">
    <property type="protein sequence ID" value="KAA2265381.1"/>
    <property type="molecule type" value="Genomic_DNA"/>
</dbReference>
<keyword evidence="2" id="KW-0805">Transcription regulation</keyword>
<dbReference type="RefSeq" id="WP_149848181.1">
    <property type="nucleotide sequence ID" value="NZ_VUOB01000006.1"/>
</dbReference>
<dbReference type="InterPro" id="IPR036390">
    <property type="entry name" value="WH_DNA-bd_sf"/>
</dbReference>
<dbReference type="FunFam" id="1.10.10.10:FF:000001">
    <property type="entry name" value="LysR family transcriptional regulator"/>
    <property type="match status" value="1"/>
</dbReference>
<dbReference type="PANTHER" id="PTHR30346">
    <property type="entry name" value="TRANSCRIPTIONAL DUAL REGULATOR HCAR-RELATED"/>
    <property type="match status" value="1"/>
</dbReference>
<dbReference type="PANTHER" id="PTHR30346:SF29">
    <property type="entry name" value="LYSR SUBSTRATE-BINDING"/>
    <property type="match status" value="1"/>
</dbReference>
<dbReference type="GO" id="GO:0032993">
    <property type="term" value="C:protein-DNA complex"/>
    <property type="evidence" value="ECO:0007669"/>
    <property type="project" value="TreeGrafter"/>
</dbReference>
<evidence type="ECO:0000256" key="3">
    <source>
        <dbReference type="ARBA" id="ARBA00023125"/>
    </source>
</evidence>
<organism evidence="6 7">
    <name type="scientific">Solihabitans fulvus</name>
    <dbReference type="NCBI Taxonomy" id="1892852"/>
    <lineage>
        <taxon>Bacteria</taxon>
        <taxon>Bacillati</taxon>
        <taxon>Actinomycetota</taxon>
        <taxon>Actinomycetes</taxon>
        <taxon>Pseudonocardiales</taxon>
        <taxon>Pseudonocardiaceae</taxon>
        <taxon>Solihabitans</taxon>
    </lineage>
</organism>
<evidence type="ECO:0000256" key="2">
    <source>
        <dbReference type="ARBA" id="ARBA00023015"/>
    </source>
</evidence>
<gene>
    <name evidence="6" type="ORF">F0L68_04760</name>
</gene>
<dbReference type="PRINTS" id="PR00039">
    <property type="entry name" value="HTHLYSR"/>
</dbReference>
<dbReference type="InterPro" id="IPR036388">
    <property type="entry name" value="WH-like_DNA-bd_sf"/>
</dbReference>
<keyword evidence="3" id="KW-0238">DNA-binding</keyword>
<dbReference type="SUPFAM" id="SSF46785">
    <property type="entry name" value="Winged helix' DNA-binding domain"/>
    <property type="match status" value="1"/>
</dbReference>
<evidence type="ECO:0000256" key="4">
    <source>
        <dbReference type="ARBA" id="ARBA00023163"/>
    </source>
</evidence>
<dbReference type="Gene3D" id="3.40.190.10">
    <property type="entry name" value="Periplasmic binding protein-like II"/>
    <property type="match status" value="2"/>
</dbReference>
<dbReference type="SUPFAM" id="SSF53850">
    <property type="entry name" value="Periplasmic binding protein-like II"/>
    <property type="match status" value="1"/>
</dbReference>
<dbReference type="Proteomes" id="UP000323454">
    <property type="component" value="Unassembled WGS sequence"/>
</dbReference>
<evidence type="ECO:0000313" key="7">
    <source>
        <dbReference type="Proteomes" id="UP000323454"/>
    </source>
</evidence>
<comment type="similarity">
    <text evidence="1">Belongs to the LysR transcriptional regulatory family.</text>
</comment>
<dbReference type="Pfam" id="PF00126">
    <property type="entry name" value="HTH_1"/>
    <property type="match status" value="1"/>
</dbReference>
<sequence>MSELTLTGLRVVREIALTGSFTAAARLLGYTQPTISRQVAAMEAAAGAPLFVRAGRGVRLSPAGSVVVEHAGRILAGVETLRQDLAALDDRVAGRVALGAFPSATAVLAPLALARLRVDHPRLEVALTEGPTPTLLRQLRAGRLAVAVIGAGAGLPDYDLAGLDQQIVFAGGLCVAAPAGHRLAGAGSVSVAELTGETWIAGEGAGGEPQFGAWPTLTDPVIGHVVRGWPARLGLVAAGLGLCLVPEVAARSIPAGVVTVDVDDPSWLGRMVVALTAPAPGAEATAVVGALRRAGEDIRLRRDESAHQHG</sequence>
<evidence type="ECO:0000256" key="1">
    <source>
        <dbReference type="ARBA" id="ARBA00009437"/>
    </source>
</evidence>
<keyword evidence="4" id="KW-0804">Transcription</keyword>